<proteinExistence type="predicted"/>
<dbReference type="EMBL" id="CM020620">
    <property type="protein sequence ID" value="KAK1868743.1"/>
    <property type="molecule type" value="Genomic_DNA"/>
</dbReference>
<name>A0ACC3CG00_PYRYE</name>
<comment type="caution">
    <text evidence="1">The sequence shown here is derived from an EMBL/GenBank/DDBJ whole genome shotgun (WGS) entry which is preliminary data.</text>
</comment>
<reference evidence="1" key="1">
    <citation type="submission" date="2019-11" db="EMBL/GenBank/DDBJ databases">
        <title>Nori genome reveals adaptations in red seaweeds to the harsh intertidal environment.</title>
        <authorList>
            <person name="Wang D."/>
            <person name="Mao Y."/>
        </authorList>
    </citation>
    <scope>NUCLEOTIDE SEQUENCE</scope>
    <source>
        <tissue evidence="1">Gametophyte</tissue>
    </source>
</reference>
<accession>A0ACC3CG00</accession>
<evidence type="ECO:0000313" key="2">
    <source>
        <dbReference type="Proteomes" id="UP000798662"/>
    </source>
</evidence>
<dbReference type="Proteomes" id="UP000798662">
    <property type="component" value="Chromosome 3"/>
</dbReference>
<keyword evidence="2" id="KW-1185">Reference proteome</keyword>
<protein>
    <submittedName>
        <fullName evidence="1">Uncharacterized protein</fullName>
    </submittedName>
</protein>
<sequence>MMEAVEYSPDERYARYPEELGQGAYKTVYKAFDTNDALEVAWNKLHVDRLPAAEVAKVETEVALLRAVSHRNIINLYAFWREPRPDGRPASMDFITELMSSGTLKQYLKRSKSIKLRVIRRWCANLLDAIAYLHARSPPIMHRDLKCDNIFINGHLGEVKLGDLGLSRVKSRTSASSCIGTPEFMAPELYDEKYTELVDVYSFGMCLLEMITREYPYSECSNAAQIYRKVTTGEPPRALTTMIDCDVKSVILSCLKREAHRPSAAELLEHPLFRCWSSDDGTLSNLALIRGTPECTAAVAAAPPNAFLPDGKIAACVIATATPPPPPPMALLSVDLADTMPGTWPSGPPTVEPSGSPRAAPGGSTQEAPGGTPPSGPGESPRAATCGSPEAALSEPPPAAPGASTLVTPGRSPLAASGGSAMSSPDRSPSAVPYASPAAVPAGTTPALAVAPVQVVPPLPLVVVPVPRGVSESDTPAAPQAPSPSVPTVVVPAPIASPDADAGLVSLTDLMDEMRVTLTDGPLGTPAAANAAGGKGTQKLQMGLQMPVRGEMKQIAFVFDPAEDQPLQVASEMVAEFHLDPSQTEALAVDISRQVEAARVMGSSSTGPLHAGVPSLTGPPTQDVSDMVRGTTNSRDSVRSEVASALTAPLEGSHAPQPVQQPTLVRETSERRRNGPLAAPKALRVGESKLRTSGSSASSHRAASNSPSPGGHRSTVPTLGIPGASPLAHGVAVHRLLSSDAGVARTVEKENSSLPAPVSARPERLTPVVIESKPAAPRPTNATVTTPKANGLASILGHGSGSSRSTANGAVTLTAPASLALPTSITDAGAAAAAARPGGLPVQGSIDGRDRNKPAPSDSHKARTLGRRASPSAETPIPVVMISPSDADVQRSTSRKVVPSKSAPKLKEPKESKSKPVSRGKSSASVKAPGRPRPSAGPESGGRVTMEGKRPSSKSTGSSKPRSKTFTVSAPNRARGSNTSASAHPPGLPHSVSGTLAPPDADDEDEFDGAHYALCMQLMNASAGGSRDLVLNKLEKGASADFADYDRRTALHIATSNGHCAVAQLLIEYGADVNARDRWGSTPLADAIKNKHAELVALLEQHGGLDENGESPSMRVESQSIQLMAMCARGSLARAANHLALGALPNHADYDGRRPLHIACSEGHHEVVDMLLTAGASWDVTDRFGNSPAVDALNNEHYDCLRVLRQHGAPVPPFPDEEDEADMTSDSGHDSEYDDSQVAVSDADDTGSGQSEENVGVVVTRAAQFVQDAADGNTAAVEAYIAAMSSRDGAAAGGVNFADYEGNTALHQACAKGHVAVVGALLSAGADVSVRDRWGLTPADQARASALPVTGAILSLLSEAATWKQQRPAPEQPAHFSVGEERGRLTTQLTRSSTGSDAELLADASHVSSTSMLYHTPLEQQGELPKPHGEPRALRPDITIASVGLNRFPTLPSVAPSTVHMETGALGDGLSLYNDEAGIEPIHEAATAAFLGSRNASRHEQDDSTTHSSLPRMDVKALEAASRLELGGLSVPAVVSHRHPSDAGTSLEQRALLAGGARGLVVGPGAAAAPLPVDPDVDLTRSSSDGASSSPDSLVGLVQRERAIMESAFERQRQELAAEQERQLQELTRTSLDGRSSRGSRGSRSSAKAAAAAAAAAAEGDSAALGRSQPTVSRLNLSGSLRGLRPASGGRGVARSVASPPPGGTLGAPLPNEGPCPSPPEPLQRSPSASPSPRRD</sequence>
<organism evidence="1 2">
    <name type="scientific">Pyropia yezoensis</name>
    <name type="common">Susabi-nori</name>
    <name type="synonym">Porphyra yezoensis</name>
    <dbReference type="NCBI Taxonomy" id="2788"/>
    <lineage>
        <taxon>Eukaryota</taxon>
        <taxon>Rhodophyta</taxon>
        <taxon>Bangiophyceae</taxon>
        <taxon>Bangiales</taxon>
        <taxon>Bangiaceae</taxon>
        <taxon>Pyropia</taxon>
    </lineage>
</organism>
<gene>
    <name evidence="1" type="ORF">I4F81_011226</name>
</gene>
<evidence type="ECO:0000313" key="1">
    <source>
        <dbReference type="EMBL" id="KAK1868743.1"/>
    </source>
</evidence>